<dbReference type="EMBL" id="JBDJPC010000003">
    <property type="protein sequence ID" value="KAL1509752.1"/>
    <property type="molecule type" value="Genomic_DNA"/>
</dbReference>
<dbReference type="InterPro" id="IPR031720">
    <property type="entry name" value="DUF4728"/>
</dbReference>
<feature type="transmembrane region" description="Helical" evidence="1">
    <location>
        <begin position="93"/>
        <end position="114"/>
    </location>
</feature>
<dbReference type="Proteomes" id="UP001566132">
    <property type="component" value="Unassembled WGS sequence"/>
</dbReference>
<sequence>MKLSLSRNINRKYQWIVMDFLKWTFQNNNYKVFLVALVNSVLLAYGLFLTIKDMLLQQFPVTFYEITYVVLYYLIHAALIVLLLIGTKRKKPYFYIPWLIVFLVVFSAATYYWIQSLFNGNSKYLAPTAENILVLGLCWSCWYTIVKDFFVLKTFQTFYFNL</sequence>
<proteinExistence type="predicted"/>
<keyword evidence="1" id="KW-1133">Transmembrane helix</keyword>
<gene>
    <name evidence="2" type="ORF">ABEB36_004440</name>
</gene>
<comment type="caution">
    <text evidence="2">The sequence shown here is derived from an EMBL/GenBank/DDBJ whole genome shotgun (WGS) entry which is preliminary data.</text>
</comment>
<keyword evidence="1" id="KW-0472">Membrane</keyword>
<feature type="transmembrane region" description="Helical" evidence="1">
    <location>
        <begin position="32"/>
        <end position="51"/>
    </location>
</feature>
<protein>
    <submittedName>
        <fullName evidence="2">Uncharacterized protein</fullName>
    </submittedName>
</protein>
<dbReference type="Pfam" id="PF15860">
    <property type="entry name" value="DUF4728"/>
    <property type="match status" value="1"/>
</dbReference>
<reference evidence="2 3" key="1">
    <citation type="submission" date="2024-05" db="EMBL/GenBank/DDBJ databases">
        <title>Genetic variation in Jamaican populations of the coffee berry borer (Hypothenemus hampei).</title>
        <authorList>
            <person name="Errbii M."/>
            <person name="Myrie A."/>
        </authorList>
    </citation>
    <scope>NUCLEOTIDE SEQUENCE [LARGE SCALE GENOMIC DNA]</scope>
    <source>
        <strain evidence="2">JA-Hopewell-2020-01-JO</strain>
        <tissue evidence="2">Whole body</tissue>
    </source>
</reference>
<keyword evidence="1" id="KW-0812">Transmembrane</keyword>
<evidence type="ECO:0000313" key="2">
    <source>
        <dbReference type="EMBL" id="KAL1509752.1"/>
    </source>
</evidence>
<evidence type="ECO:0000313" key="3">
    <source>
        <dbReference type="Proteomes" id="UP001566132"/>
    </source>
</evidence>
<name>A0ABD1F3Y5_HYPHA</name>
<organism evidence="2 3">
    <name type="scientific">Hypothenemus hampei</name>
    <name type="common">Coffee berry borer</name>
    <dbReference type="NCBI Taxonomy" id="57062"/>
    <lineage>
        <taxon>Eukaryota</taxon>
        <taxon>Metazoa</taxon>
        <taxon>Ecdysozoa</taxon>
        <taxon>Arthropoda</taxon>
        <taxon>Hexapoda</taxon>
        <taxon>Insecta</taxon>
        <taxon>Pterygota</taxon>
        <taxon>Neoptera</taxon>
        <taxon>Endopterygota</taxon>
        <taxon>Coleoptera</taxon>
        <taxon>Polyphaga</taxon>
        <taxon>Cucujiformia</taxon>
        <taxon>Curculionidae</taxon>
        <taxon>Scolytinae</taxon>
        <taxon>Hypothenemus</taxon>
    </lineage>
</organism>
<feature type="transmembrane region" description="Helical" evidence="1">
    <location>
        <begin position="63"/>
        <end position="86"/>
    </location>
</feature>
<accession>A0ABD1F3Y5</accession>
<evidence type="ECO:0000256" key="1">
    <source>
        <dbReference type="SAM" id="Phobius"/>
    </source>
</evidence>
<dbReference type="AlphaFoldDB" id="A0ABD1F3Y5"/>
<feature type="transmembrane region" description="Helical" evidence="1">
    <location>
        <begin position="126"/>
        <end position="146"/>
    </location>
</feature>
<keyword evidence="3" id="KW-1185">Reference proteome</keyword>